<feature type="compositionally biased region" description="Low complexity" evidence="1">
    <location>
        <begin position="102"/>
        <end position="115"/>
    </location>
</feature>
<dbReference type="EMBL" id="BMAR01000021">
    <property type="protein sequence ID" value="GFR48024.1"/>
    <property type="molecule type" value="Genomic_DNA"/>
</dbReference>
<dbReference type="Proteomes" id="UP001054857">
    <property type="component" value="Unassembled WGS sequence"/>
</dbReference>
<gene>
    <name evidence="2" type="ORF">Agub_g9856</name>
</gene>
<feature type="non-terminal residue" evidence="2">
    <location>
        <position position="129"/>
    </location>
</feature>
<evidence type="ECO:0000256" key="1">
    <source>
        <dbReference type="SAM" id="MobiDB-lite"/>
    </source>
</evidence>
<feature type="non-terminal residue" evidence="2">
    <location>
        <position position="1"/>
    </location>
</feature>
<feature type="region of interest" description="Disordered" evidence="1">
    <location>
        <begin position="1"/>
        <end position="37"/>
    </location>
</feature>
<proteinExistence type="predicted"/>
<feature type="region of interest" description="Disordered" evidence="1">
    <location>
        <begin position="49"/>
        <end position="129"/>
    </location>
</feature>
<keyword evidence="3" id="KW-1185">Reference proteome</keyword>
<name>A0AAD3DVV2_9CHLO</name>
<evidence type="ECO:0000313" key="2">
    <source>
        <dbReference type="EMBL" id="GFR48024.1"/>
    </source>
</evidence>
<protein>
    <submittedName>
        <fullName evidence="2">Uncharacterized protein</fullName>
    </submittedName>
</protein>
<reference evidence="2 3" key="1">
    <citation type="journal article" date="2021" name="Sci. Rep.">
        <title>Genome sequencing of the multicellular alga Astrephomene provides insights into convergent evolution of germ-soma differentiation.</title>
        <authorList>
            <person name="Yamashita S."/>
            <person name="Yamamoto K."/>
            <person name="Matsuzaki R."/>
            <person name="Suzuki S."/>
            <person name="Yamaguchi H."/>
            <person name="Hirooka S."/>
            <person name="Minakuchi Y."/>
            <person name="Miyagishima S."/>
            <person name="Kawachi M."/>
            <person name="Toyoda A."/>
            <person name="Nozaki H."/>
        </authorList>
    </citation>
    <scope>NUCLEOTIDE SEQUENCE [LARGE SCALE GENOMIC DNA]</scope>
    <source>
        <strain evidence="2 3">NIES-4017</strain>
    </source>
</reference>
<sequence>GSVSLELGGTSDSDEPAAEQQPGGGGPQHEELRINCPQGLKEHIVRFLDAQSQRDPAAMPTWQLTPQRPQRPGAPDHHSHHPHGLTSCLPALPQPHSQPPFAAAASTSAAAAEAGYSGGGKVSGHELIS</sequence>
<comment type="caution">
    <text evidence="2">The sequence shown here is derived from an EMBL/GenBank/DDBJ whole genome shotgun (WGS) entry which is preliminary data.</text>
</comment>
<dbReference type="AlphaFoldDB" id="A0AAD3DVV2"/>
<accession>A0AAD3DVV2</accession>
<evidence type="ECO:0000313" key="3">
    <source>
        <dbReference type="Proteomes" id="UP001054857"/>
    </source>
</evidence>
<organism evidence="2 3">
    <name type="scientific">Astrephomene gubernaculifera</name>
    <dbReference type="NCBI Taxonomy" id="47775"/>
    <lineage>
        <taxon>Eukaryota</taxon>
        <taxon>Viridiplantae</taxon>
        <taxon>Chlorophyta</taxon>
        <taxon>core chlorophytes</taxon>
        <taxon>Chlorophyceae</taxon>
        <taxon>CS clade</taxon>
        <taxon>Chlamydomonadales</taxon>
        <taxon>Astrephomenaceae</taxon>
        <taxon>Astrephomene</taxon>
    </lineage>
</organism>